<dbReference type="InterPro" id="IPR022775">
    <property type="entry name" value="AP_mu_sigma_su"/>
</dbReference>
<reference evidence="7 8" key="1">
    <citation type="submission" date="2024-04" db="EMBL/GenBank/DDBJ databases">
        <title>Phyllosticta paracitricarpa is synonymous to the EU quarantine fungus P. citricarpa based on phylogenomic analyses.</title>
        <authorList>
            <consortium name="Lawrence Berkeley National Laboratory"/>
            <person name="Van Ingen-Buijs V.A."/>
            <person name="Van Westerhoven A.C."/>
            <person name="Haridas S."/>
            <person name="Skiadas P."/>
            <person name="Martin F."/>
            <person name="Groenewald J.Z."/>
            <person name="Crous P.W."/>
            <person name="Seidl M.F."/>
        </authorList>
    </citation>
    <scope>NUCLEOTIDE SEQUENCE [LARGE SCALE GENOMIC DNA]</scope>
    <source>
        <strain evidence="7 8">CBS 122670</strain>
    </source>
</reference>
<dbReference type="EMBL" id="JBBPDW010000004">
    <property type="protein sequence ID" value="KAK7553445.1"/>
    <property type="molecule type" value="Genomic_DNA"/>
</dbReference>
<accession>A0ABR1MQK7</accession>
<dbReference type="InterPro" id="IPR011012">
    <property type="entry name" value="Longin-like_dom_sf"/>
</dbReference>
<sequence length="232" mass="24767">MHLNFLFFLRTRSLSTRHLCQPAMINAVLVFNNNGQPRLTKFYTQLDTAVQQRLISEIFTLVSNRPNSSCNFLPLPPLLASSSSSSSSSSGASSTTPQHNDTPSLVTYRHYATLYFIIISTSTESPLALLDLIQVFVEALDRLFENVCELDLIFNYETLHATLSEMIVGGVVVETGLDRVVQGVRAQGRVAKRPGDNVGGSGGGGGAGGVGGNFVGGVGGAFGRAEGLWAGR</sequence>
<evidence type="ECO:0000256" key="3">
    <source>
        <dbReference type="ARBA" id="ARBA00022448"/>
    </source>
</evidence>
<keyword evidence="8" id="KW-1185">Reference proteome</keyword>
<gene>
    <name evidence="7" type="ORF">IWX46DRAFT_590113</name>
</gene>
<evidence type="ECO:0000256" key="4">
    <source>
        <dbReference type="ARBA" id="ARBA00022927"/>
    </source>
</evidence>
<evidence type="ECO:0000256" key="2">
    <source>
        <dbReference type="ARBA" id="ARBA00006972"/>
    </source>
</evidence>
<evidence type="ECO:0000259" key="6">
    <source>
        <dbReference type="Pfam" id="PF01217"/>
    </source>
</evidence>
<name>A0ABR1MQK7_9PEZI</name>
<proteinExistence type="inferred from homology"/>
<keyword evidence="3" id="KW-0813">Transport</keyword>
<comment type="similarity">
    <text evidence="2">Belongs to the adaptor complexes small subunit family.</text>
</comment>
<organism evidence="7 8">
    <name type="scientific">Phyllosticta citricarpa</name>
    <dbReference type="NCBI Taxonomy" id="55181"/>
    <lineage>
        <taxon>Eukaryota</taxon>
        <taxon>Fungi</taxon>
        <taxon>Dikarya</taxon>
        <taxon>Ascomycota</taxon>
        <taxon>Pezizomycotina</taxon>
        <taxon>Dothideomycetes</taxon>
        <taxon>Dothideomycetes incertae sedis</taxon>
        <taxon>Botryosphaeriales</taxon>
        <taxon>Phyllostictaceae</taxon>
        <taxon>Phyllosticta</taxon>
    </lineage>
</organism>
<comment type="subcellular location">
    <subcellularLocation>
        <location evidence="1">Endomembrane system</location>
    </subcellularLocation>
</comment>
<keyword evidence="5" id="KW-0472">Membrane</keyword>
<dbReference type="SUPFAM" id="SSF64356">
    <property type="entry name" value="SNARE-like"/>
    <property type="match status" value="1"/>
</dbReference>
<dbReference type="PANTHER" id="PTHR11753">
    <property type="entry name" value="ADAPTOR COMPLEXES SMALL SUBUNIT FAMILY"/>
    <property type="match status" value="1"/>
</dbReference>
<evidence type="ECO:0000256" key="1">
    <source>
        <dbReference type="ARBA" id="ARBA00004308"/>
    </source>
</evidence>
<dbReference type="Pfam" id="PF01217">
    <property type="entry name" value="Clat_adaptor_s"/>
    <property type="match status" value="1"/>
</dbReference>
<dbReference type="Proteomes" id="UP001365128">
    <property type="component" value="Unassembled WGS sequence"/>
</dbReference>
<dbReference type="Gene3D" id="3.30.450.60">
    <property type="match status" value="1"/>
</dbReference>
<evidence type="ECO:0000256" key="5">
    <source>
        <dbReference type="ARBA" id="ARBA00023136"/>
    </source>
</evidence>
<feature type="domain" description="AP complex mu/sigma subunit" evidence="6">
    <location>
        <begin position="24"/>
        <end position="188"/>
    </location>
</feature>
<protein>
    <submittedName>
        <fullName evidence="7">AP-3 complex subunit sigma</fullName>
    </submittedName>
</protein>
<evidence type="ECO:0000313" key="7">
    <source>
        <dbReference type="EMBL" id="KAK7553445.1"/>
    </source>
</evidence>
<keyword evidence="4" id="KW-0653">Protein transport</keyword>
<dbReference type="InterPro" id="IPR016635">
    <property type="entry name" value="AP_complex_ssu"/>
</dbReference>
<comment type="caution">
    <text evidence="7">The sequence shown here is derived from an EMBL/GenBank/DDBJ whole genome shotgun (WGS) entry which is preliminary data.</text>
</comment>
<evidence type="ECO:0000313" key="8">
    <source>
        <dbReference type="Proteomes" id="UP001365128"/>
    </source>
</evidence>